<evidence type="ECO:0000313" key="2">
    <source>
        <dbReference type="EMBL" id="CVK16000.1"/>
    </source>
</evidence>
<proteinExistence type="predicted"/>
<dbReference type="EMBL" id="FCOR01000004">
    <property type="protein sequence ID" value="CVK16000.1"/>
    <property type="molecule type" value="Genomic_DNA"/>
</dbReference>
<keyword evidence="1" id="KW-0732">Signal</keyword>
<dbReference type="AlphaFoldDB" id="A0A0X3ANN7"/>
<feature type="chain" id="PRO_5007049758" description="DUF4168 domain-containing protein" evidence="1">
    <location>
        <begin position="23"/>
        <end position="129"/>
    </location>
</feature>
<dbReference type="Proteomes" id="UP000182761">
    <property type="component" value="Unassembled WGS sequence"/>
</dbReference>
<protein>
    <recommendedName>
        <fullName evidence="4">DUF4168 domain-containing protein</fullName>
    </recommendedName>
</protein>
<dbReference type="OrthoDB" id="1453922at2"/>
<accession>A0A0X3ANN7</accession>
<sequence>MQSFKTYFHIFLLLASFSISYAQNNNSYIPEEITENQLNKLDEDLNLDDFQKFELHEFILEKTIKLKNAMDKGIDDGELRFLMENHNREIDFKLKEVLSTEQYNKYLQLKRDRAINQNHKKKKKKKSSK</sequence>
<name>A0A0X3ANN7_9FLAO</name>
<evidence type="ECO:0000256" key="1">
    <source>
        <dbReference type="SAM" id="SignalP"/>
    </source>
</evidence>
<feature type="signal peptide" evidence="1">
    <location>
        <begin position="1"/>
        <end position="22"/>
    </location>
</feature>
<dbReference type="RefSeq" id="WP_055425211.1">
    <property type="nucleotide sequence ID" value="NZ_FCOR01000004.1"/>
</dbReference>
<reference evidence="2 3" key="1">
    <citation type="submission" date="2016-01" db="EMBL/GenBank/DDBJ databases">
        <authorList>
            <person name="McClelland M."/>
            <person name="Jain A."/>
            <person name="Saraogi P."/>
            <person name="Mendelson R."/>
            <person name="Westerman R."/>
            <person name="SanMiguel P."/>
            <person name="Csonka L."/>
        </authorList>
    </citation>
    <scope>NUCLEOTIDE SEQUENCE [LARGE SCALE GENOMIC DNA]</scope>
    <source>
        <strain evidence="2 3">R-53146</strain>
    </source>
</reference>
<organism evidence="2 3">
    <name type="scientific">Apibacter mensalis</name>
    <dbReference type="NCBI Taxonomy" id="1586267"/>
    <lineage>
        <taxon>Bacteria</taxon>
        <taxon>Pseudomonadati</taxon>
        <taxon>Bacteroidota</taxon>
        <taxon>Flavobacteriia</taxon>
        <taxon>Flavobacteriales</taxon>
        <taxon>Weeksellaceae</taxon>
        <taxon>Apibacter</taxon>
    </lineage>
</organism>
<gene>
    <name evidence="2" type="ORF">Ga0061079_104119</name>
</gene>
<evidence type="ECO:0008006" key="4">
    <source>
        <dbReference type="Google" id="ProtNLM"/>
    </source>
</evidence>
<keyword evidence="3" id="KW-1185">Reference proteome</keyword>
<evidence type="ECO:0000313" key="3">
    <source>
        <dbReference type="Proteomes" id="UP000182761"/>
    </source>
</evidence>